<gene>
    <name evidence="10" type="ORF">NB640_01280</name>
</gene>
<evidence type="ECO:0000256" key="1">
    <source>
        <dbReference type="ARBA" id="ARBA00004651"/>
    </source>
</evidence>
<feature type="transmembrane region" description="Helical" evidence="8">
    <location>
        <begin position="288"/>
        <end position="307"/>
    </location>
</feature>
<organism evidence="10 11">
    <name type="scientific">Oxalobacter vibrioformis</name>
    <dbReference type="NCBI Taxonomy" id="933080"/>
    <lineage>
        <taxon>Bacteria</taxon>
        <taxon>Pseudomonadati</taxon>
        <taxon>Pseudomonadota</taxon>
        <taxon>Betaproteobacteria</taxon>
        <taxon>Burkholderiales</taxon>
        <taxon>Oxalobacteraceae</taxon>
        <taxon>Oxalobacter</taxon>
    </lineage>
</organism>
<keyword evidence="4" id="KW-1003">Cell membrane</keyword>
<evidence type="ECO:0000256" key="3">
    <source>
        <dbReference type="ARBA" id="ARBA00022448"/>
    </source>
</evidence>
<protein>
    <submittedName>
        <fullName evidence="10">ABC transporter permease</fullName>
    </submittedName>
</protein>
<keyword evidence="5 8" id="KW-0812">Transmembrane</keyword>
<keyword evidence="11" id="KW-1185">Reference proteome</keyword>
<feature type="transmembrane region" description="Helical" evidence="8">
    <location>
        <begin position="257"/>
        <end position="282"/>
    </location>
</feature>
<evidence type="ECO:0000256" key="6">
    <source>
        <dbReference type="ARBA" id="ARBA00022989"/>
    </source>
</evidence>
<reference evidence="10" key="1">
    <citation type="journal article" date="2022" name="Front. Microbiol.">
        <title>New perspectives on an old grouping: The genomic and phenotypic variability of Oxalobacter formigenes and the implications for calcium oxalate stone prevention.</title>
        <authorList>
            <person name="Chmiel J.A."/>
            <person name="Carr C."/>
            <person name="Stuivenberg G.A."/>
            <person name="Venema R."/>
            <person name="Chanyi R.M."/>
            <person name="Al K.F."/>
            <person name="Giguere D."/>
            <person name="Say H."/>
            <person name="Akouris P.P."/>
            <person name="Dominguez Romero S.A."/>
            <person name="Kwong A."/>
            <person name="Tai V."/>
            <person name="Koval S.F."/>
            <person name="Razvi H."/>
            <person name="Bjazevic J."/>
            <person name="Burton J.P."/>
        </authorList>
    </citation>
    <scope>NUCLEOTIDE SEQUENCE</scope>
    <source>
        <strain evidence="10">WoOx3</strain>
    </source>
</reference>
<keyword evidence="6 8" id="KW-1133">Transmembrane helix</keyword>
<dbReference type="Proteomes" id="UP001156215">
    <property type="component" value="Chromosome"/>
</dbReference>
<dbReference type="GO" id="GO:0140359">
    <property type="term" value="F:ABC-type transporter activity"/>
    <property type="evidence" value="ECO:0007669"/>
    <property type="project" value="InterPro"/>
</dbReference>
<dbReference type="InterPro" id="IPR013525">
    <property type="entry name" value="ABC2_TM"/>
</dbReference>
<feature type="transmembrane region" description="Helical" evidence="8">
    <location>
        <begin position="226"/>
        <end position="245"/>
    </location>
</feature>
<dbReference type="InterPro" id="IPR051449">
    <property type="entry name" value="ABC-2_transporter_component"/>
</dbReference>
<evidence type="ECO:0000256" key="4">
    <source>
        <dbReference type="ARBA" id="ARBA00022475"/>
    </source>
</evidence>
<dbReference type="GO" id="GO:0005886">
    <property type="term" value="C:plasma membrane"/>
    <property type="evidence" value="ECO:0007669"/>
    <property type="project" value="UniProtKB-SubCell"/>
</dbReference>
<evidence type="ECO:0000256" key="5">
    <source>
        <dbReference type="ARBA" id="ARBA00022692"/>
    </source>
</evidence>
<dbReference type="PROSITE" id="PS51012">
    <property type="entry name" value="ABC_TM2"/>
    <property type="match status" value="1"/>
</dbReference>
<dbReference type="PANTHER" id="PTHR30294:SF47">
    <property type="entry name" value="INNER MEMBRANE TRANSPORT PERMEASE YHHJ"/>
    <property type="match status" value="1"/>
</dbReference>
<dbReference type="InterPro" id="IPR047817">
    <property type="entry name" value="ABC2_TM_bact-type"/>
</dbReference>
<evidence type="ECO:0000259" key="9">
    <source>
        <dbReference type="PROSITE" id="PS51012"/>
    </source>
</evidence>
<proteinExistence type="inferred from homology"/>
<keyword evidence="7 8" id="KW-0472">Membrane</keyword>
<evidence type="ECO:0000256" key="7">
    <source>
        <dbReference type="ARBA" id="ARBA00023136"/>
    </source>
</evidence>
<dbReference type="RefSeq" id="WP_269309338.1">
    <property type="nucleotide sequence ID" value="NZ_CP098242.1"/>
</dbReference>
<evidence type="ECO:0000256" key="8">
    <source>
        <dbReference type="SAM" id="Phobius"/>
    </source>
</evidence>
<evidence type="ECO:0000313" key="10">
    <source>
        <dbReference type="EMBL" id="WAW10328.1"/>
    </source>
</evidence>
<dbReference type="EMBL" id="CP098242">
    <property type="protein sequence ID" value="WAW10328.1"/>
    <property type="molecule type" value="Genomic_DNA"/>
</dbReference>
<dbReference type="AlphaFoldDB" id="A0A9E9M0L5"/>
<dbReference type="Gene3D" id="3.40.1710.10">
    <property type="entry name" value="abc type-2 transporter like domain"/>
    <property type="match status" value="1"/>
</dbReference>
<feature type="domain" description="ABC transmembrane type-2" evidence="9">
    <location>
        <begin position="134"/>
        <end position="370"/>
    </location>
</feature>
<dbReference type="Pfam" id="PF12698">
    <property type="entry name" value="ABC2_membrane_3"/>
    <property type="match status" value="1"/>
</dbReference>
<comment type="subcellular location">
    <subcellularLocation>
        <location evidence="1">Cell membrane</location>
        <topology evidence="1">Multi-pass membrane protein</topology>
    </subcellularLocation>
</comment>
<feature type="transmembrane region" description="Helical" evidence="8">
    <location>
        <begin position="343"/>
        <end position="363"/>
    </location>
</feature>
<name>A0A9E9M0L5_9BURK</name>
<evidence type="ECO:0000313" key="11">
    <source>
        <dbReference type="Proteomes" id="UP001156215"/>
    </source>
</evidence>
<dbReference type="PANTHER" id="PTHR30294">
    <property type="entry name" value="MEMBRANE COMPONENT OF ABC TRANSPORTER YHHJ-RELATED"/>
    <property type="match status" value="1"/>
</dbReference>
<sequence length="375" mass="41620">MKTHFLNIYHLGIKELRSLAADKVLLLLIIWAFTGGVYSASKGVSQELRNAPVAIVDQDQSQISHRFVYALTQPYFKKPDVLGLYEVDRALDRGYYSFTIIIPPSFEKDLHARRNPTIQINIDATVMSQAFIGAGYIQSIFTTEINEFLNRSYETAAPPINLVTRVKFNPNLTGFWFGGVMETINNINMLTIILVGAAYIREREHGTIEHLLAMPLVPIEIMASKIWANGLAVLIAATFALTVMIKTVLKVPIAGSIPLFISVAAVYLFSAGSIGIFLGTIARSMPQLGLLIFLTIIPMQMLSGGVTPQESMPAAMRNLMMFVPITYFVRLAQSILYRGAGFIIIWKDLLIMGFIGLVFFVAAQFRFRKSVAQAA</sequence>
<keyword evidence="3" id="KW-0813">Transport</keyword>
<accession>A0A9E9M0L5</accession>
<comment type="similarity">
    <text evidence="2">Belongs to the ABC-2 integral membrane protein family.</text>
</comment>
<evidence type="ECO:0000256" key="2">
    <source>
        <dbReference type="ARBA" id="ARBA00007783"/>
    </source>
</evidence>
<dbReference type="KEGG" id="ovb:NB640_01280"/>